<evidence type="ECO:0000313" key="3">
    <source>
        <dbReference type="EMBL" id="KAH0778687.1"/>
    </source>
</evidence>
<dbReference type="InterPro" id="IPR025558">
    <property type="entry name" value="DUF4283"/>
</dbReference>
<accession>A0ABQ7WD64</accession>
<dbReference type="Pfam" id="PF14111">
    <property type="entry name" value="DUF4283"/>
    <property type="match status" value="1"/>
</dbReference>
<proteinExistence type="predicted"/>
<dbReference type="EMBL" id="JAIVGD010000002">
    <property type="protein sequence ID" value="KAH0778687.1"/>
    <property type="molecule type" value="Genomic_DNA"/>
</dbReference>
<name>A0ABQ7WD64_SOLTU</name>
<evidence type="ECO:0000313" key="4">
    <source>
        <dbReference type="Proteomes" id="UP000826656"/>
    </source>
</evidence>
<protein>
    <recommendedName>
        <fullName evidence="2">DUF4283 domain-containing protein</fullName>
    </recommendedName>
</protein>
<dbReference type="PANTHER" id="PTHR31286">
    <property type="entry name" value="GLYCINE-RICH CELL WALL STRUCTURAL PROTEIN 1.8-LIKE"/>
    <property type="match status" value="1"/>
</dbReference>
<feature type="compositionally biased region" description="Polar residues" evidence="1">
    <location>
        <begin position="59"/>
        <end position="73"/>
    </location>
</feature>
<dbReference type="InterPro" id="IPR040256">
    <property type="entry name" value="At4g02000-like"/>
</dbReference>
<comment type="caution">
    <text evidence="3">The sequence shown here is derived from an EMBL/GenBank/DDBJ whole genome shotgun (WGS) entry which is preliminary data.</text>
</comment>
<sequence>MDEKSSVDLFRPLDPVQPVRSDNIHNPQFESTSESSYNSSQVREEAIHTAIAERELDGNRTNISMAQSSQISGETKGEDDSTSQELRNSKKSQVSTIPSMRNPLAAPATVAGESPHLRHEIRSPLEGNRAEVFTADYSPVQGEHLLENLSNFDGGSDGGACSGESAGASAKKFEQVERIDIRMETTKNITQQHYSQQRPNTMQSSMEGNLSLKDIPSSSQSSLPVHDVEQVQIHAQEGMQQGQVAVLNPLLEQRHSGEVNQNDHNRKRHEKVTDKSKILVPKDLGKIRQDHDAGGKSQTIGDQTKQAYHSNFPRISSNFDKMSPKSNTPQERIDQQMASYNQAKSEVPIKLTTPEITTKQGLPAVLWVKDKVIKDLAAACKYTLIGKFSNTMPKVELIRKNFILQTQLSGGLKIAHFNSRHVYIDLDNELDYNMVWTKQRMSIAGQVMRIQAWTPNFKPAEETPLVPI</sequence>
<feature type="compositionally biased region" description="Basic and acidic residues" evidence="1">
    <location>
        <begin position="42"/>
        <end position="58"/>
    </location>
</feature>
<feature type="domain" description="DUF4283" evidence="2">
    <location>
        <begin position="377"/>
        <end position="461"/>
    </location>
</feature>
<evidence type="ECO:0000259" key="2">
    <source>
        <dbReference type="Pfam" id="PF14111"/>
    </source>
</evidence>
<evidence type="ECO:0000256" key="1">
    <source>
        <dbReference type="SAM" id="MobiDB-lite"/>
    </source>
</evidence>
<dbReference type="PANTHER" id="PTHR31286:SF177">
    <property type="entry name" value="ENDONUCLEASE_EXONUCLEASE_PHOSPHATASE"/>
    <property type="match status" value="1"/>
</dbReference>
<keyword evidence="4" id="KW-1185">Reference proteome</keyword>
<dbReference type="Proteomes" id="UP000826656">
    <property type="component" value="Unassembled WGS sequence"/>
</dbReference>
<feature type="compositionally biased region" description="Polar residues" evidence="1">
    <location>
        <begin position="83"/>
        <end position="99"/>
    </location>
</feature>
<organism evidence="3 4">
    <name type="scientific">Solanum tuberosum</name>
    <name type="common">Potato</name>
    <dbReference type="NCBI Taxonomy" id="4113"/>
    <lineage>
        <taxon>Eukaryota</taxon>
        <taxon>Viridiplantae</taxon>
        <taxon>Streptophyta</taxon>
        <taxon>Embryophyta</taxon>
        <taxon>Tracheophyta</taxon>
        <taxon>Spermatophyta</taxon>
        <taxon>Magnoliopsida</taxon>
        <taxon>eudicotyledons</taxon>
        <taxon>Gunneridae</taxon>
        <taxon>Pentapetalae</taxon>
        <taxon>asterids</taxon>
        <taxon>lamiids</taxon>
        <taxon>Solanales</taxon>
        <taxon>Solanaceae</taxon>
        <taxon>Solanoideae</taxon>
        <taxon>Solaneae</taxon>
        <taxon>Solanum</taxon>
    </lineage>
</organism>
<gene>
    <name evidence="3" type="ORF">KY290_005114</name>
</gene>
<feature type="compositionally biased region" description="Low complexity" evidence="1">
    <location>
        <begin position="31"/>
        <end position="40"/>
    </location>
</feature>
<feature type="region of interest" description="Disordered" evidence="1">
    <location>
        <begin position="1"/>
        <end position="125"/>
    </location>
</feature>
<reference evidence="3 4" key="1">
    <citation type="journal article" date="2021" name="bioRxiv">
        <title>Chromosome-scale and haplotype-resolved genome assembly of a tetraploid potato cultivar.</title>
        <authorList>
            <person name="Sun H."/>
            <person name="Jiao W.-B."/>
            <person name="Krause K."/>
            <person name="Campoy J.A."/>
            <person name="Goel M."/>
            <person name="Folz-Donahue K."/>
            <person name="Kukat C."/>
            <person name="Huettel B."/>
            <person name="Schneeberger K."/>
        </authorList>
    </citation>
    <scope>NUCLEOTIDE SEQUENCE [LARGE SCALE GENOMIC DNA]</scope>
    <source>
        <strain evidence="3">SolTubOtavaFocal</strain>
        <tissue evidence="3">Leaves</tissue>
    </source>
</reference>